<dbReference type="eggNOG" id="KOG2169">
    <property type="taxonomic scope" value="Eukaryota"/>
</dbReference>
<dbReference type="Gene3D" id="3.30.40.10">
    <property type="entry name" value="Zinc/RING finger domain, C3HC4 (zinc finger)"/>
    <property type="match status" value="1"/>
</dbReference>
<dbReference type="GO" id="GO:0008270">
    <property type="term" value="F:zinc ion binding"/>
    <property type="evidence" value="ECO:0007669"/>
    <property type="project" value="UniProtKB-KW"/>
</dbReference>
<dbReference type="OMA" id="DNWRCPI"/>
<dbReference type="RefSeq" id="XP_007673813.1">
    <property type="nucleotide sequence ID" value="XM_007675623.1"/>
</dbReference>
<dbReference type="Proteomes" id="UP000011761">
    <property type="component" value="Unassembled WGS sequence"/>
</dbReference>
<keyword evidence="3" id="KW-0862">Zinc</keyword>
<feature type="region of interest" description="Disordered" evidence="5">
    <location>
        <begin position="1"/>
        <end position="22"/>
    </location>
</feature>
<keyword evidence="2 4" id="KW-0863">Zinc-finger</keyword>
<dbReference type="AlphaFoldDB" id="M2LVD0"/>
<name>M2LVD0_BAUPA</name>
<gene>
    <name evidence="7" type="ORF">BAUCODRAFT_145646</name>
</gene>
<dbReference type="STRING" id="717646.M2LVD0"/>
<feature type="compositionally biased region" description="Polar residues" evidence="5">
    <location>
        <begin position="137"/>
        <end position="147"/>
    </location>
</feature>
<organism evidence="7 8">
    <name type="scientific">Baudoinia panamericana (strain UAMH 10762)</name>
    <name type="common">Angels' share fungus</name>
    <name type="synonym">Baudoinia compniacensis (strain UAMH 10762)</name>
    <dbReference type="NCBI Taxonomy" id="717646"/>
    <lineage>
        <taxon>Eukaryota</taxon>
        <taxon>Fungi</taxon>
        <taxon>Dikarya</taxon>
        <taxon>Ascomycota</taxon>
        <taxon>Pezizomycotina</taxon>
        <taxon>Dothideomycetes</taxon>
        <taxon>Dothideomycetidae</taxon>
        <taxon>Mycosphaerellales</taxon>
        <taxon>Teratosphaeriaceae</taxon>
        <taxon>Baudoinia</taxon>
    </lineage>
</organism>
<dbReference type="GO" id="GO:0000785">
    <property type="term" value="C:chromatin"/>
    <property type="evidence" value="ECO:0007669"/>
    <property type="project" value="TreeGrafter"/>
</dbReference>
<feature type="region of interest" description="Disordered" evidence="5">
    <location>
        <begin position="1011"/>
        <end position="1035"/>
    </location>
</feature>
<reference evidence="7 8" key="1">
    <citation type="journal article" date="2012" name="PLoS Pathog.">
        <title>Diverse lifestyles and strategies of plant pathogenesis encoded in the genomes of eighteen Dothideomycetes fungi.</title>
        <authorList>
            <person name="Ohm R.A."/>
            <person name="Feau N."/>
            <person name="Henrissat B."/>
            <person name="Schoch C.L."/>
            <person name="Horwitz B.A."/>
            <person name="Barry K.W."/>
            <person name="Condon B.J."/>
            <person name="Copeland A.C."/>
            <person name="Dhillon B."/>
            <person name="Glaser F."/>
            <person name="Hesse C.N."/>
            <person name="Kosti I."/>
            <person name="LaButti K."/>
            <person name="Lindquist E.A."/>
            <person name="Lucas S."/>
            <person name="Salamov A.A."/>
            <person name="Bradshaw R.E."/>
            <person name="Ciuffetti L."/>
            <person name="Hamelin R.C."/>
            <person name="Kema G.H.J."/>
            <person name="Lawrence C."/>
            <person name="Scott J.A."/>
            <person name="Spatafora J.W."/>
            <person name="Turgeon B.G."/>
            <person name="de Wit P.J.G.M."/>
            <person name="Zhong S."/>
            <person name="Goodwin S.B."/>
            <person name="Grigoriev I.V."/>
        </authorList>
    </citation>
    <scope>NUCLEOTIDE SEQUENCE [LARGE SCALE GENOMIC DNA]</scope>
    <source>
        <strain evidence="7 8">UAMH 10762</strain>
    </source>
</reference>
<dbReference type="InterPro" id="IPR004181">
    <property type="entry name" value="Znf_MIZ"/>
</dbReference>
<dbReference type="GO" id="GO:0061665">
    <property type="term" value="F:SUMO ligase activity"/>
    <property type="evidence" value="ECO:0007669"/>
    <property type="project" value="TreeGrafter"/>
</dbReference>
<keyword evidence="8" id="KW-1185">Reference proteome</keyword>
<evidence type="ECO:0000256" key="5">
    <source>
        <dbReference type="SAM" id="MobiDB-lite"/>
    </source>
</evidence>
<accession>M2LVD0</accession>
<feature type="compositionally biased region" description="Polar residues" evidence="5">
    <location>
        <begin position="9"/>
        <end position="22"/>
    </location>
</feature>
<evidence type="ECO:0000256" key="1">
    <source>
        <dbReference type="ARBA" id="ARBA00022723"/>
    </source>
</evidence>
<evidence type="ECO:0000259" key="6">
    <source>
        <dbReference type="PROSITE" id="PS51044"/>
    </source>
</evidence>
<feature type="domain" description="SP-RING-type" evidence="6">
    <location>
        <begin position="893"/>
        <end position="992"/>
    </location>
</feature>
<feature type="compositionally biased region" description="Polar residues" evidence="5">
    <location>
        <begin position="154"/>
        <end position="168"/>
    </location>
</feature>
<feature type="region of interest" description="Disordered" evidence="5">
    <location>
        <begin position="75"/>
        <end position="195"/>
    </location>
</feature>
<proteinExistence type="predicted"/>
<dbReference type="PANTHER" id="PTHR10782">
    <property type="entry name" value="ZINC FINGER MIZ DOMAIN-CONTAINING PROTEIN"/>
    <property type="match status" value="1"/>
</dbReference>
<dbReference type="InterPro" id="IPR013083">
    <property type="entry name" value="Znf_RING/FYVE/PHD"/>
</dbReference>
<keyword evidence="1" id="KW-0479">Metal-binding</keyword>
<evidence type="ECO:0000313" key="8">
    <source>
        <dbReference type="Proteomes" id="UP000011761"/>
    </source>
</evidence>
<evidence type="ECO:0000256" key="4">
    <source>
        <dbReference type="PROSITE-ProRule" id="PRU00452"/>
    </source>
</evidence>
<dbReference type="HOGENOM" id="CLU_291335_0_0_1"/>
<feature type="compositionally biased region" description="Basic and acidic residues" evidence="5">
    <location>
        <begin position="1011"/>
        <end position="1029"/>
    </location>
</feature>
<dbReference type="PANTHER" id="PTHR10782:SF4">
    <property type="entry name" value="TONALLI, ISOFORM E"/>
    <property type="match status" value="1"/>
</dbReference>
<sequence length="1048" mass="113734">MSPKRRKTGNTTVSDRDVASSNATLKIFAGHKQNRWMQGTAGSFTGETAGLQAQGIGPARQTERAAASTGIVSDTMWSTSAPPTAGPAWAGDMRTRVGMSGGGAGTNLVSDDSPFAARATPTVPSTTTQAGRDDPSLQASAAPQQGLPSPAPSDENNTRSPVVNNGTIAPNPPRRGPGRPRKSLPLTSPATEMPNTSCVQQYVPLNQQLRSRNTGTGFVPQRPLSISSLTTQHAPHPFNQSNPPIGGRTQHASLGTPGAAVAWPSNPIGGTPLANNYPPGDPQRPCFVPQMPGQQQPPQPVPRPQVPPLRAFFDASTTLKRIDAQLGHLQAIGNGKLKSDTGRMLLLREAAFKADYFYIVLNKLFCLRSTSPSSLPLSIQSIADASWRQLEALICDNKTLMRENVSWGAEFPMPIMGIYSSELEGFKTAYELQVQRVARFLRVLPQQWPLMVEESVRRNAPPLVQDLADNLSLSSPALRSTAFRAIARIVWGRRAAVNLETGIECLMLLHSLDEENYSIKGFRWTDAAKEVAYTALASTHQSFLDYESRSSIPPQGQSVLPFTLPQDVIAVFANASSQQYVAHMQPRQSRVPQQSHVAAPSGSAMLRQPGAAQAVAQSAQQFGMPRAGTGGAIVRSPRPAPVGQPLPHMMQPTGAWVQPPTPRKPHALFPSYDMCPRPQPTQPDTTKVALHQAHLRSPMLRAAEVDGQPQRLYRYVEACSMSPKLINKRQPVQTFTFGLPENVMDNLPVVVGSAKGAPSNMLLSESSKSYRLRCCPATGGFGSLGSWMEAENQWPDALYFDFNGRMLQTRRKLHHGRFLPIDLTPYVRPGLNELQVVVNRTSNDETEFTYAIAVEMVGVANHQTILDGLTPLSAEESLETIKRSLGGGGGANNDDDVTMVSTNMTIKLFDPISGSKIFDTPVRGERCKHRDPFDLEVFLSQCRRPPTPLSDPNSIPPTVVDTWRCPICRSDARPTTLVKDEFLVQVRANLERLGMLDTRAIVVAADGSWRPREEERTGVRSGSLEREEGGGGSVPLKGKVATVVIELD</sequence>
<feature type="compositionally biased region" description="Polar residues" evidence="5">
    <location>
        <begin position="185"/>
        <end position="195"/>
    </location>
</feature>
<dbReference type="OrthoDB" id="27975at2759"/>
<dbReference type="EMBL" id="KB445552">
    <property type="protein sequence ID" value="EMC98577.1"/>
    <property type="molecule type" value="Genomic_DNA"/>
</dbReference>
<protein>
    <recommendedName>
        <fullName evidence="6">SP-RING-type domain-containing protein</fullName>
    </recommendedName>
</protein>
<dbReference type="KEGG" id="bcom:BAUCODRAFT_145646"/>
<evidence type="ECO:0000256" key="2">
    <source>
        <dbReference type="ARBA" id="ARBA00022771"/>
    </source>
</evidence>
<dbReference type="PROSITE" id="PS51044">
    <property type="entry name" value="ZF_SP_RING"/>
    <property type="match status" value="1"/>
</dbReference>
<evidence type="ECO:0000313" key="7">
    <source>
        <dbReference type="EMBL" id="EMC98577.1"/>
    </source>
</evidence>
<dbReference type="GeneID" id="19108612"/>
<dbReference type="GO" id="GO:0016925">
    <property type="term" value="P:protein sumoylation"/>
    <property type="evidence" value="ECO:0007669"/>
    <property type="project" value="TreeGrafter"/>
</dbReference>
<evidence type="ECO:0000256" key="3">
    <source>
        <dbReference type="ARBA" id="ARBA00022833"/>
    </source>
</evidence>